<evidence type="ECO:0000256" key="1">
    <source>
        <dbReference type="ARBA" id="ARBA00004606"/>
    </source>
</evidence>
<dbReference type="Pfam" id="PF02485">
    <property type="entry name" value="Branch"/>
    <property type="match status" value="1"/>
</dbReference>
<evidence type="ECO:0000313" key="9">
    <source>
        <dbReference type="Proteomes" id="UP000604046"/>
    </source>
</evidence>
<evidence type="ECO:0000256" key="4">
    <source>
        <dbReference type="ARBA" id="ARBA00022737"/>
    </source>
</evidence>
<dbReference type="InterPro" id="IPR003406">
    <property type="entry name" value="Glyco_trans_14"/>
</dbReference>
<dbReference type="GO" id="GO:0016757">
    <property type="term" value="F:glycosyltransferase activity"/>
    <property type="evidence" value="ECO:0007669"/>
    <property type="project" value="UniProtKB-KW"/>
</dbReference>
<evidence type="ECO:0000256" key="5">
    <source>
        <dbReference type="ARBA" id="ARBA00023136"/>
    </source>
</evidence>
<dbReference type="PROSITE" id="PS51375">
    <property type="entry name" value="PPR"/>
    <property type="match status" value="2"/>
</dbReference>
<keyword evidence="4" id="KW-0677">Repeat</keyword>
<dbReference type="EMBL" id="CAJNDS010002486">
    <property type="protein sequence ID" value="CAE7495204.1"/>
    <property type="molecule type" value="Genomic_DNA"/>
</dbReference>
<evidence type="ECO:0000256" key="2">
    <source>
        <dbReference type="ARBA" id="ARBA00022676"/>
    </source>
</evidence>
<dbReference type="Pfam" id="PF13812">
    <property type="entry name" value="PPR_3"/>
    <property type="match status" value="1"/>
</dbReference>
<dbReference type="PANTHER" id="PTHR47936">
    <property type="entry name" value="PPR_LONG DOMAIN-CONTAINING PROTEIN"/>
    <property type="match status" value="1"/>
</dbReference>
<evidence type="ECO:0000256" key="3">
    <source>
        <dbReference type="ARBA" id="ARBA00022679"/>
    </source>
</evidence>
<evidence type="ECO:0008006" key="10">
    <source>
        <dbReference type="Google" id="ProtNLM"/>
    </source>
</evidence>
<comment type="caution">
    <text evidence="8">The sequence shown here is derived from an EMBL/GenBank/DDBJ whole genome shotgun (WGS) entry which is preliminary data.</text>
</comment>
<reference evidence="8" key="1">
    <citation type="submission" date="2021-02" db="EMBL/GenBank/DDBJ databases">
        <authorList>
            <person name="Dougan E. K."/>
            <person name="Rhodes N."/>
            <person name="Thang M."/>
            <person name="Chan C."/>
        </authorList>
    </citation>
    <scope>NUCLEOTIDE SEQUENCE</scope>
</reference>
<dbReference type="PANTHER" id="PTHR47936:SF1">
    <property type="entry name" value="PENTATRICOPEPTIDE REPEAT-CONTAINING PROTEIN GUN1, CHLOROPLASTIC"/>
    <property type="match status" value="1"/>
</dbReference>
<dbReference type="GO" id="GO:0016020">
    <property type="term" value="C:membrane"/>
    <property type="evidence" value="ECO:0007669"/>
    <property type="project" value="UniProtKB-SubCell"/>
</dbReference>
<dbReference type="OrthoDB" id="416788at2759"/>
<keyword evidence="6" id="KW-0325">Glycoprotein</keyword>
<proteinExistence type="predicted"/>
<keyword evidence="3" id="KW-0808">Transferase</keyword>
<dbReference type="InterPro" id="IPR011990">
    <property type="entry name" value="TPR-like_helical_dom_sf"/>
</dbReference>
<feature type="repeat" description="PPR" evidence="7">
    <location>
        <begin position="860"/>
        <end position="894"/>
    </location>
</feature>
<dbReference type="Gene3D" id="1.25.40.10">
    <property type="entry name" value="Tetratricopeptide repeat domain"/>
    <property type="match status" value="4"/>
</dbReference>
<evidence type="ECO:0000313" key="8">
    <source>
        <dbReference type="EMBL" id="CAE7495204.1"/>
    </source>
</evidence>
<keyword evidence="9" id="KW-1185">Reference proteome</keyword>
<accession>A0A812ST05</accession>
<dbReference type="InterPro" id="IPR002885">
    <property type="entry name" value="PPR_rpt"/>
</dbReference>
<name>A0A812ST05_9DINO</name>
<evidence type="ECO:0000256" key="7">
    <source>
        <dbReference type="PROSITE-ProRule" id="PRU00708"/>
    </source>
</evidence>
<organism evidence="8 9">
    <name type="scientific">Symbiodinium natans</name>
    <dbReference type="NCBI Taxonomy" id="878477"/>
    <lineage>
        <taxon>Eukaryota</taxon>
        <taxon>Sar</taxon>
        <taxon>Alveolata</taxon>
        <taxon>Dinophyceae</taxon>
        <taxon>Suessiales</taxon>
        <taxon>Symbiodiniaceae</taxon>
        <taxon>Symbiodinium</taxon>
    </lineage>
</organism>
<dbReference type="Proteomes" id="UP000604046">
    <property type="component" value="Unassembled WGS sequence"/>
</dbReference>
<comment type="subcellular location">
    <subcellularLocation>
        <location evidence="1">Membrane</location>
        <topology evidence="1">Single-pass type II membrane protein</topology>
    </subcellularLocation>
</comment>
<keyword evidence="2" id="KW-0328">Glycosyltransferase</keyword>
<feature type="repeat" description="PPR" evidence="7">
    <location>
        <begin position="1063"/>
        <end position="1097"/>
    </location>
</feature>
<keyword evidence="5" id="KW-0472">Membrane</keyword>
<sequence length="1174" mass="129153">MAQVGVRMTSTNTQVAEGASFGYGAYSIYVHRASSKEAGGRRFAEGFGGWSRSWSKATTPLSRWGAVEIPQVENRWCALFGVEVALLHAALQDARNQQFVFVSHNTIPLKSFDYVYKQLVVNSPATSKFCFAEPAFHKMATSETIRNELRRQCVFRDFYRSLSPRTMKHHQWVVLKREHAEIVIQRAEEALISWKETWQFAAPDLLNMGEGCSDESVPGTALLLDLEQTERSTGNTWLDLTRMGVEQQCLTYVLWRHCFTDTKLDHSENIAKDLDIVFKHGKFRMLTDREFNFFKSALKRELNGYPAVFDSLSIEYLWKLVQEGFMFARKFVKGLRVTVGNGDFPLAAVLPALWDLVDDFNASQRVWTRLATEGPQLESVFKVICWFCSASVRASRYWPEAGSLEIVLCDGGGHAAEYGRAGGAWCQEICWSGGVEKVQQSPKQLTGVQQIAAFLDFSCWEPPAALWASGRRAAGGCAGAAPGAALGAAPGTRRGPAEEKLGAASWDGSSTSFACFGESRFLVWVWVVIAKGSREFRSSVLQNRLASSATRKLQTSWNRLRFAVGDDLAYGLRRGNVSFLPFYSTFAANLRTSPAGKSEDLHLVLQRSLRLIPGSLGDGSLCLRPLGKAKLWQVAESLLSRLRTVLRLGMVAYNTVASATSKAVWHRALHHLEASQCGLRPDCVAGNVAMNALGGRWQAAARAFDNLRSWNLLDQVSFNTLIRACEGDASSASSWNWAVQLLEQCWAVRTRDVVSYSSVLHACRNRNRRNDWQRSFLLLRDLKTDEVQPDIVLWSAAVNWIASSGSWSTALLLLSRLPVHEAQPNIQTFGAALGAFHVGGGWSRALYLMEDVQTASLRANILSYNAAITACEKDGAWQVSLALYAILAESGLEPDLITCNAVLSALARGSWQLALAFFWELKEERQTLDVVSLGAALSAFDRVCLWEQGLALLAELPAMRLRANAVICNTAMSACAKAGRWQVAAWLMDSGRDVISFNCAIAASGRAEEWRPALSLFCKLQTCREATLTSYNSAIVSCAGSGGGSWRWALTLLGSVPSALGPDTVSFDAALRACEAAGRWREALQLLSDFRAAGLLPEVITYSAAIGACQAARQWQAAGILLEALRLQELRPSIVTAATAVLAATCGQQGLEVRRWLRHLERRGLSGLAGIRSH</sequence>
<dbReference type="AlphaFoldDB" id="A0A812ST05"/>
<gene>
    <name evidence="8" type="ORF">SNAT2548_LOCUS27742</name>
</gene>
<evidence type="ECO:0000256" key="6">
    <source>
        <dbReference type="ARBA" id="ARBA00023180"/>
    </source>
</evidence>
<protein>
    <recommendedName>
        <fullName evidence="10">Pentatricopeptide repeat-containing protein, chloroplastic</fullName>
    </recommendedName>
</protein>